<comment type="caution">
    <text evidence="1">The sequence shown here is derived from an EMBL/GenBank/DDBJ whole genome shotgun (WGS) entry which is preliminary data.</text>
</comment>
<reference evidence="1" key="2">
    <citation type="submission" date="2023-01" db="EMBL/GenBank/DDBJ databases">
        <authorList>
            <person name="Sun Q."/>
            <person name="Evtushenko L."/>
        </authorList>
    </citation>
    <scope>NUCLEOTIDE SEQUENCE</scope>
    <source>
        <strain evidence="1">VKM Ac-1940</strain>
    </source>
</reference>
<dbReference type="EMBL" id="BSER01000009">
    <property type="protein sequence ID" value="GLJ96318.1"/>
    <property type="molecule type" value="Genomic_DNA"/>
</dbReference>
<reference evidence="1" key="1">
    <citation type="journal article" date="2014" name="Int. J. Syst. Evol. Microbiol.">
        <title>Complete genome sequence of Corynebacterium casei LMG S-19264T (=DSM 44701T), isolated from a smear-ripened cheese.</title>
        <authorList>
            <consortium name="US DOE Joint Genome Institute (JGI-PGF)"/>
            <person name="Walter F."/>
            <person name="Albersmeier A."/>
            <person name="Kalinowski J."/>
            <person name="Ruckert C."/>
        </authorList>
    </citation>
    <scope>NUCLEOTIDE SEQUENCE</scope>
    <source>
        <strain evidence="1">VKM Ac-1940</strain>
    </source>
</reference>
<accession>A0A9W6M795</accession>
<dbReference type="AlphaFoldDB" id="A0A9W6M795"/>
<organism evidence="1 2">
    <name type="scientific">Microbacterium dextranolyticum</name>
    <dbReference type="NCBI Taxonomy" id="36806"/>
    <lineage>
        <taxon>Bacteria</taxon>
        <taxon>Bacillati</taxon>
        <taxon>Actinomycetota</taxon>
        <taxon>Actinomycetes</taxon>
        <taxon>Micrococcales</taxon>
        <taxon>Microbacteriaceae</taxon>
        <taxon>Microbacterium</taxon>
    </lineage>
</organism>
<evidence type="ECO:0000313" key="1">
    <source>
        <dbReference type="EMBL" id="GLJ96318.1"/>
    </source>
</evidence>
<protein>
    <submittedName>
        <fullName evidence="1">Uncharacterized protein</fullName>
    </submittedName>
</protein>
<dbReference type="RefSeq" id="WP_204963267.1">
    <property type="nucleotide sequence ID" value="NZ_BAAAUR010000001.1"/>
</dbReference>
<sequence length="155" mass="17059">MYVIGSASEITEILVRTDQSQHRRDALVVTLRVHGSVPTHSHAWVDGVREDLHDALNRYRPRLLVVVIDGSYDRATIMGIASGLVEEASFLSTNLLGKEVTALGVVLDDPAHRELVAERVSEHLMRSTNIGNGTVIPSRRLAGDSIRDLIMETVL</sequence>
<dbReference type="Proteomes" id="UP001142291">
    <property type="component" value="Unassembled WGS sequence"/>
</dbReference>
<keyword evidence="2" id="KW-1185">Reference proteome</keyword>
<proteinExistence type="predicted"/>
<gene>
    <name evidence="1" type="ORF">GCM10017591_23810</name>
</gene>
<evidence type="ECO:0000313" key="2">
    <source>
        <dbReference type="Proteomes" id="UP001142291"/>
    </source>
</evidence>
<name>A0A9W6M795_9MICO</name>